<accession>A0A2I0QVK9</accession>
<keyword evidence="5" id="KW-1185">Reference proteome</keyword>
<evidence type="ECO:0000256" key="1">
    <source>
        <dbReference type="ARBA" id="ARBA00022801"/>
    </source>
</evidence>
<evidence type="ECO:0000313" key="4">
    <source>
        <dbReference type="EMBL" id="PKR78381.1"/>
    </source>
</evidence>
<protein>
    <recommendedName>
        <fullName evidence="6">N-acetylmuramoyl-L-alanine amidase</fullName>
    </recommendedName>
</protein>
<feature type="domain" description="MurNAc-LAA" evidence="2">
    <location>
        <begin position="7"/>
        <end position="172"/>
    </location>
</feature>
<feature type="domain" description="SPOR" evidence="3">
    <location>
        <begin position="184"/>
        <end position="222"/>
    </location>
</feature>
<dbReference type="GO" id="GO:0030288">
    <property type="term" value="C:outer membrane-bounded periplasmic space"/>
    <property type="evidence" value="ECO:0007669"/>
    <property type="project" value="TreeGrafter"/>
</dbReference>
<dbReference type="OrthoDB" id="9763643at2"/>
<dbReference type="Proteomes" id="UP000243524">
    <property type="component" value="Unassembled WGS sequence"/>
</dbReference>
<dbReference type="EMBL" id="PJNH01000001">
    <property type="protein sequence ID" value="PKR78381.1"/>
    <property type="molecule type" value="Genomic_DNA"/>
</dbReference>
<dbReference type="SUPFAM" id="SSF110997">
    <property type="entry name" value="Sporulation related repeat"/>
    <property type="match status" value="1"/>
</dbReference>
<keyword evidence="1" id="KW-0378">Hydrolase</keyword>
<dbReference type="Pfam" id="PF05036">
    <property type="entry name" value="SPOR"/>
    <property type="match status" value="1"/>
</dbReference>
<dbReference type="GO" id="GO:0009253">
    <property type="term" value="P:peptidoglycan catabolic process"/>
    <property type="evidence" value="ECO:0007669"/>
    <property type="project" value="InterPro"/>
</dbReference>
<dbReference type="Pfam" id="PF01520">
    <property type="entry name" value="Amidase_3"/>
    <property type="match status" value="1"/>
</dbReference>
<dbReference type="AlphaFoldDB" id="A0A2I0QVK9"/>
<evidence type="ECO:0008006" key="6">
    <source>
        <dbReference type="Google" id="ProtNLM"/>
    </source>
</evidence>
<reference evidence="4 5" key="1">
    <citation type="submission" date="2017-06" db="EMBL/GenBank/DDBJ databases">
        <title>the draft geome sequence of Illustriluteabacillus marina B3227.</title>
        <authorList>
            <person name="He R.-H."/>
            <person name="Du Z.-J."/>
        </authorList>
    </citation>
    <scope>NUCLEOTIDE SEQUENCE [LARGE SCALE GENOMIC DNA]</scope>
    <source>
        <strain evidence="4 5">B3227</strain>
    </source>
</reference>
<evidence type="ECO:0000259" key="3">
    <source>
        <dbReference type="Pfam" id="PF05036"/>
    </source>
</evidence>
<comment type="caution">
    <text evidence="4">The sequence shown here is derived from an EMBL/GenBank/DDBJ whole genome shotgun (WGS) entry which is preliminary data.</text>
</comment>
<name>A0A2I0QVK9_9BACI</name>
<dbReference type="InterPro" id="IPR036680">
    <property type="entry name" value="SPOR-like_sf"/>
</dbReference>
<dbReference type="InterPro" id="IPR002508">
    <property type="entry name" value="MurNAc-LAA_cat"/>
</dbReference>
<dbReference type="InterPro" id="IPR050695">
    <property type="entry name" value="N-acetylmuramoyl_amidase_3"/>
</dbReference>
<dbReference type="PANTHER" id="PTHR30404:SF0">
    <property type="entry name" value="N-ACETYLMURAMOYL-L-ALANINE AMIDASE AMIC"/>
    <property type="match status" value="1"/>
</dbReference>
<organism evidence="4 5">
    <name type="scientific">Halalkalibacillus sediminis</name>
    <dbReference type="NCBI Taxonomy" id="2018042"/>
    <lineage>
        <taxon>Bacteria</taxon>
        <taxon>Bacillati</taxon>
        <taxon>Bacillota</taxon>
        <taxon>Bacilli</taxon>
        <taxon>Bacillales</taxon>
        <taxon>Bacillaceae</taxon>
        <taxon>Halalkalibacillus</taxon>
    </lineage>
</organism>
<evidence type="ECO:0000259" key="2">
    <source>
        <dbReference type="Pfam" id="PF01520"/>
    </source>
</evidence>
<evidence type="ECO:0000313" key="5">
    <source>
        <dbReference type="Proteomes" id="UP000243524"/>
    </source>
</evidence>
<dbReference type="Gene3D" id="3.40.630.40">
    <property type="entry name" value="Zn-dependent exopeptidases"/>
    <property type="match status" value="1"/>
</dbReference>
<dbReference type="SUPFAM" id="SSF53187">
    <property type="entry name" value="Zn-dependent exopeptidases"/>
    <property type="match status" value="1"/>
</dbReference>
<proteinExistence type="predicted"/>
<dbReference type="CDD" id="cd02696">
    <property type="entry name" value="MurNAc-LAA"/>
    <property type="match status" value="1"/>
</dbReference>
<dbReference type="GO" id="GO:0008745">
    <property type="term" value="F:N-acetylmuramoyl-L-alanine amidase activity"/>
    <property type="evidence" value="ECO:0007669"/>
    <property type="project" value="InterPro"/>
</dbReference>
<dbReference type="PANTHER" id="PTHR30404">
    <property type="entry name" value="N-ACETYLMURAMOYL-L-ALANINE AMIDASE"/>
    <property type="match status" value="1"/>
</dbReference>
<dbReference type="RefSeq" id="WP_101330125.1">
    <property type="nucleotide sequence ID" value="NZ_PJNH01000001.1"/>
</dbReference>
<dbReference type="InterPro" id="IPR007730">
    <property type="entry name" value="SPOR-like_dom"/>
</dbReference>
<gene>
    <name evidence="4" type="ORF">CEY16_01085</name>
</gene>
<dbReference type="GO" id="GO:0042834">
    <property type="term" value="F:peptidoglycan binding"/>
    <property type="evidence" value="ECO:0007669"/>
    <property type="project" value="InterPro"/>
</dbReference>
<sequence length="227" mass="26382">MRQWIQDAGHGGIDPGAVVHGQQEKEWNLEASIYVNERLKELGYHSTLTRGSDKSLSNQQRTTITKRYPKGISHHFNAGGGKGAEFIHSIHSDGKFEKLLEEEFKKAGYPFRRTFSKRYAEHSNKDYYFMHRETGACRVTIVEYDFLDGPNRNKLKSESYRKGMYECVVRAVVREEKGSFNIPYVEENVDTFYRVITGSFREQKHAQKRIDQLKKVGFDSFIDVLKK</sequence>